<evidence type="ECO:0000313" key="2">
    <source>
        <dbReference type="Proteomes" id="UP000565711"/>
    </source>
</evidence>
<reference evidence="1 2" key="1">
    <citation type="submission" date="2020-04" db="EMBL/GenBank/DDBJ databases">
        <title>MicrobeNet Type strains.</title>
        <authorList>
            <person name="Nicholson A.C."/>
        </authorList>
    </citation>
    <scope>NUCLEOTIDE SEQUENCE [LARGE SCALE GENOMIC DNA]</scope>
    <source>
        <strain evidence="1 2">JCM 12354</strain>
    </source>
</reference>
<dbReference type="Proteomes" id="UP000565711">
    <property type="component" value="Unassembled WGS sequence"/>
</dbReference>
<comment type="caution">
    <text evidence="1">The sequence shown here is derived from an EMBL/GenBank/DDBJ whole genome shotgun (WGS) entry which is preliminary data.</text>
</comment>
<dbReference type="EMBL" id="JAAXOP010000003">
    <property type="protein sequence ID" value="NKY50176.1"/>
    <property type="molecule type" value="Genomic_DNA"/>
</dbReference>
<organism evidence="1 2">
    <name type="scientific">Nocardia vermiculata</name>
    <dbReference type="NCBI Taxonomy" id="257274"/>
    <lineage>
        <taxon>Bacteria</taxon>
        <taxon>Bacillati</taxon>
        <taxon>Actinomycetota</taxon>
        <taxon>Actinomycetes</taxon>
        <taxon>Mycobacteriales</taxon>
        <taxon>Nocardiaceae</taxon>
        <taxon>Nocardia</taxon>
    </lineage>
</organism>
<evidence type="ECO:0000313" key="1">
    <source>
        <dbReference type="EMBL" id="NKY50176.1"/>
    </source>
</evidence>
<accession>A0A846XSX2</accession>
<protein>
    <submittedName>
        <fullName evidence="1">Uncharacterized protein</fullName>
    </submittedName>
</protein>
<dbReference type="AlphaFoldDB" id="A0A846XSX2"/>
<gene>
    <name evidence="1" type="ORF">HGA08_08145</name>
</gene>
<name>A0A846XSX2_9NOCA</name>
<dbReference type="RefSeq" id="WP_157102788.1">
    <property type="nucleotide sequence ID" value="NZ_JAAXOP010000003.1"/>
</dbReference>
<proteinExistence type="predicted"/>
<keyword evidence="2" id="KW-1185">Reference proteome</keyword>
<sequence length="154" mass="16930">MAGPDTAQPGERDRQMRALRLRMAGAPWAAIAEELGYADPSGPFRAVESLLNRQESEAAETYRQMEDMRLDVALRKVWPGVMTGDLKAIETMLKVHDRRSKLHGLAAPAKVMVQNVGLGREEFLTTVQEDIRALGIDPGMDTPLAADDGTWANT</sequence>